<proteinExistence type="inferred from homology"/>
<organism evidence="3 4">
    <name type="scientific">Camelina sativa</name>
    <name type="common">False flax</name>
    <name type="synonym">Myagrum sativum</name>
    <dbReference type="NCBI Taxonomy" id="90675"/>
    <lineage>
        <taxon>Eukaryota</taxon>
        <taxon>Viridiplantae</taxon>
        <taxon>Streptophyta</taxon>
        <taxon>Embryophyta</taxon>
        <taxon>Tracheophyta</taxon>
        <taxon>Spermatophyta</taxon>
        <taxon>Magnoliopsida</taxon>
        <taxon>eudicotyledons</taxon>
        <taxon>Gunneridae</taxon>
        <taxon>Pentapetalae</taxon>
        <taxon>rosids</taxon>
        <taxon>malvids</taxon>
        <taxon>Brassicales</taxon>
        <taxon>Brassicaceae</taxon>
        <taxon>Camelineae</taxon>
        <taxon>Camelina</taxon>
    </lineage>
</organism>
<dbReference type="Proteomes" id="UP000694864">
    <property type="component" value="Chromosome 9"/>
</dbReference>
<sequence>MAATCARVGIRVPGGADSNVLSSCVSGVNDGTADKHYKRWRNENHLFPDAVGHHIQGVSVHDGEWDSHGGIKIWNYTLDGKEEIVKERREMDDENKTMKVIGLEGHVMEQFKVYEVDFQFIPKSEDDCTCKITMIWEKHNDEFPEPGSYMQLLNSMVVDMEDHVLKA</sequence>
<reference evidence="3" key="1">
    <citation type="journal article" date="2014" name="Nat. Commun.">
        <title>The emerging biofuel crop Camelina sativa retains a highly undifferentiated hexaploid genome structure.</title>
        <authorList>
            <person name="Kagale S."/>
            <person name="Koh C."/>
            <person name="Nixon J."/>
            <person name="Bollina V."/>
            <person name="Clarke W.E."/>
            <person name="Tuteja R."/>
            <person name="Spillane C."/>
            <person name="Robinson S.J."/>
            <person name="Links M.G."/>
            <person name="Clarke C."/>
            <person name="Higgins E.E."/>
            <person name="Huebert T."/>
            <person name="Sharpe A.G."/>
            <person name="Parkin I.A."/>
        </authorList>
    </citation>
    <scope>NUCLEOTIDE SEQUENCE [LARGE SCALE GENOMIC DNA]</scope>
    <source>
        <strain evidence="3">cv. DH55</strain>
    </source>
</reference>
<dbReference type="CDD" id="cd07816">
    <property type="entry name" value="Bet_v1-like"/>
    <property type="match status" value="1"/>
</dbReference>
<keyword evidence="3" id="KW-1185">Reference proteome</keyword>
<dbReference type="Pfam" id="PF00407">
    <property type="entry name" value="Bet_v_1"/>
    <property type="match status" value="1"/>
</dbReference>
<evidence type="ECO:0000256" key="1">
    <source>
        <dbReference type="ARBA" id="ARBA00038242"/>
    </source>
</evidence>
<dbReference type="Gene3D" id="3.30.530.20">
    <property type="match status" value="1"/>
</dbReference>
<feature type="domain" description="Bet v I/Major latex protein" evidence="2">
    <location>
        <begin position="24"/>
        <end position="167"/>
    </location>
</feature>
<dbReference type="RefSeq" id="XP_010430761.1">
    <property type="nucleotide sequence ID" value="XM_010432459.1"/>
</dbReference>
<evidence type="ECO:0000313" key="4">
    <source>
        <dbReference type="RefSeq" id="XP_010430761.1"/>
    </source>
</evidence>
<dbReference type="InterPro" id="IPR000916">
    <property type="entry name" value="Bet_v_I/MLP"/>
</dbReference>
<dbReference type="PANTHER" id="PTHR31338:SF18">
    <property type="entry name" value="MLP-LIKE PROTEIN 328-RELATED"/>
    <property type="match status" value="1"/>
</dbReference>
<dbReference type="InterPro" id="IPR023393">
    <property type="entry name" value="START-like_dom_sf"/>
</dbReference>
<dbReference type="SUPFAM" id="SSF55961">
    <property type="entry name" value="Bet v1-like"/>
    <property type="match status" value="1"/>
</dbReference>
<dbReference type="PANTHER" id="PTHR31338">
    <property type="entry name" value="POLYKETIDE CYCLASE/DEHYDRASE AND LIPID TRANSPORT SUPERFAMILY PROTEIN"/>
    <property type="match status" value="1"/>
</dbReference>
<evidence type="ECO:0000313" key="3">
    <source>
        <dbReference type="Proteomes" id="UP000694864"/>
    </source>
</evidence>
<dbReference type="InterPro" id="IPR052006">
    <property type="entry name" value="MLP-like"/>
</dbReference>
<dbReference type="SMART" id="SM01037">
    <property type="entry name" value="Bet_v_1"/>
    <property type="match status" value="1"/>
</dbReference>
<dbReference type="GeneID" id="104714999"/>
<protein>
    <submittedName>
        <fullName evidence="4">MLP-like protein 328</fullName>
    </submittedName>
</protein>
<name>A0ABM0TSV0_CAMSA</name>
<accession>A0ABM0TSV0</accession>
<comment type="similarity">
    <text evidence="1">Belongs to the MLP family.</text>
</comment>
<gene>
    <name evidence="4" type="primary">LOC104714999</name>
</gene>
<reference evidence="4" key="2">
    <citation type="submission" date="2025-08" db="UniProtKB">
        <authorList>
            <consortium name="RefSeq"/>
        </authorList>
    </citation>
    <scope>IDENTIFICATION</scope>
    <source>
        <tissue evidence="4">Leaf</tissue>
    </source>
</reference>
<evidence type="ECO:0000259" key="2">
    <source>
        <dbReference type="SMART" id="SM01037"/>
    </source>
</evidence>